<dbReference type="Proteomes" id="UP000238338">
    <property type="component" value="Unassembled WGS sequence"/>
</dbReference>
<evidence type="ECO:0000313" key="3">
    <source>
        <dbReference type="Proteomes" id="UP000238338"/>
    </source>
</evidence>
<dbReference type="EMBL" id="PVEP01000002">
    <property type="protein sequence ID" value="PQV57893.1"/>
    <property type="molecule type" value="Genomic_DNA"/>
</dbReference>
<feature type="coiled-coil region" evidence="1">
    <location>
        <begin position="72"/>
        <end position="106"/>
    </location>
</feature>
<dbReference type="InterPro" id="IPR011990">
    <property type="entry name" value="TPR-like_helical_dom_sf"/>
</dbReference>
<reference evidence="2 3" key="1">
    <citation type="submission" date="2018-02" db="EMBL/GenBank/DDBJ databases">
        <title>Genomic Encyclopedia of Archaeal and Bacterial Type Strains, Phase II (KMG-II): from individual species to whole genera.</title>
        <authorList>
            <person name="Goeker M."/>
        </authorList>
    </citation>
    <scope>NUCLEOTIDE SEQUENCE [LARGE SCALE GENOMIC DNA]</scope>
    <source>
        <strain evidence="2 3">DSM 18921</strain>
    </source>
</reference>
<keyword evidence="1" id="KW-0175">Coiled coil</keyword>
<dbReference type="AlphaFoldDB" id="A0A2S8SAV4"/>
<evidence type="ECO:0000256" key="1">
    <source>
        <dbReference type="SAM" id="Coils"/>
    </source>
</evidence>
<sequence length="360" mass="40085">MPKSNQPSLAEKYLVDDLPGAALIGARLNGILQKIDQGDTLTPLARSFLSENGLAALLAFTMDELDLQAFQQVAAQERSERIRREKAKAEEEAAESAKRAEAMDAAIKARFAAMENDPVLRRKREARELRNRFDIGFVDEEHYPRVMRLLKQVAAEKRIQPEDVAWLSTEAPDCWTEKLQQAWHRVEALALSEEWERTSDVWAAVNASGHWRKADQPGKALELTDAALAISGIAGKPKSALSTTRGGAMRDVGRLAEAKKLGLDAHMLTPTDFRPCTLIGAVSMELGDLAAGHDWYTKAEELGAERGAIDHELRSLLVRSNPDAQERLRAFLLAQDPERFRWLRSWGRKTTTQARSTPTG</sequence>
<dbReference type="SUPFAM" id="SSF48452">
    <property type="entry name" value="TPR-like"/>
    <property type="match status" value="1"/>
</dbReference>
<evidence type="ECO:0000313" key="2">
    <source>
        <dbReference type="EMBL" id="PQV57893.1"/>
    </source>
</evidence>
<dbReference type="OrthoDB" id="516502at2"/>
<evidence type="ECO:0008006" key="4">
    <source>
        <dbReference type="Google" id="ProtNLM"/>
    </source>
</evidence>
<accession>A0A2S8SAV4</accession>
<proteinExistence type="predicted"/>
<comment type="caution">
    <text evidence="2">The sequence shown here is derived from an EMBL/GenBank/DDBJ whole genome shotgun (WGS) entry which is preliminary data.</text>
</comment>
<organism evidence="2 3">
    <name type="scientific">Albidovulum denitrificans</name>
    <dbReference type="NCBI Taxonomy" id="404881"/>
    <lineage>
        <taxon>Bacteria</taxon>
        <taxon>Pseudomonadati</taxon>
        <taxon>Pseudomonadota</taxon>
        <taxon>Alphaproteobacteria</taxon>
        <taxon>Rhodobacterales</taxon>
        <taxon>Paracoccaceae</taxon>
        <taxon>Albidovulum</taxon>
    </lineage>
</organism>
<keyword evidence="3" id="KW-1185">Reference proteome</keyword>
<gene>
    <name evidence="2" type="ORF">LX70_01705</name>
</gene>
<protein>
    <recommendedName>
        <fullName evidence="4">Tetratricopeptide repeat protein</fullName>
    </recommendedName>
</protein>
<name>A0A2S8SAV4_9RHOB</name>
<dbReference type="RefSeq" id="WP_146111571.1">
    <property type="nucleotide sequence ID" value="NZ_PVEP01000002.1"/>
</dbReference>